<keyword evidence="13" id="KW-1185">Reference proteome</keyword>
<keyword evidence="5 10" id="KW-0812">Transmembrane</keyword>
<feature type="compositionally biased region" description="Basic and acidic residues" evidence="9">
    <location>
        <begin position="477"/>
        <end position="490"/>
    </location>
</feature>
<evidence type="ECO:0000259" key="11">
    <source>
        <dbReference type="Pfam" id="PF01757"/>
    </source>
</evidence>
<reference evidence="13" key="1">
    <citation type="submission" date="2016-10" db="EMBL/GenBank/DDBJ databases">
        <authorList>
            <person name="Varghese N."/>
            <person name="Submissions S."/>
        </authorList>
    </citation>
    <scope>NUCLEOTIDE SEQUENCE [LARGE SCALE GENOMIC DNA]</scope>
    <source>
        <strain evidence="13">BL9</strain>
    </source>
</reference>
<protein>
    <submittedName>
        <fullName evidence="12">Peptidoglycan/LPS O-acetylase OafA/YrhL, contains acyltransferase and SGNH-hydrolase domains</fullName>
    </submittedName>
</protein>
<dbReference type="Gene3D" id="3.40.50.1110">
    <property type="entry name" value="SGNH hydrolase"/>
    <property type="match status" value="1"/>
</dbReference>
<feature type="compositionally biased region" description="Polar residues" evidence="9">
    <location>
        <begin position="448"/>
        <end position="476"/>
    </location>
</feature>
<evidence type="ECO:0000256" key="4">
    <source>
        <dbReference type="ARBA" id="ARBA00022679"/>
    </source>
</evidence>
<dbReference type="GO" id="GO:0009103">
    <property type="term" value="P:lipopolysaccharide biosynthetic process"/>
    <property type="evidence" value="ECO:0007669"/>
    <property type="project" value="TreeGrafter"/>
</dbReference>
<name>A0A1G5L994_9BACL</name>
<feature type="compositionally biased region" description="Basic and acidic residues" evidence="9">
    <location>
        <begin position="510"/>
        <end position="523"/>
    </location>
</feature>
<organism evidence="12 13">
    <name type="scientific">Paenibacillus polysaccharolyticus</name>
    <dbReference type="NCBI Taxonomy" id="582692"/>
    <lineage>
        <taxon>Bacteria</taxon>
        <taxon>Bacillati</taxon>
        <taxon>Bacillota</taxon>
        <taxon>Bacilli</taxon>
        <taxon>Bacillales</taxon>
        <taxon>Paenibacillaceae</taxon>
        <taxon>Paenibacillus</taxon>
    </lineage>
</organism>
<dbReference type="AlphaFoldDB" id="A0A1G5L994"/>
<dbReference type="EMBL" id="FMVM01000022">
    <property type="protein sequence ID" value="SCZ09465.1"/>
    <property type="molecule type" value="Genomic_DNA"/>
</dbReference>
<evidence type="ECO:0000256" key="5">
    <source>
        <dbReference type="ARBA" id="ARBA00022692"/>
    </source>
</evidence>
<evidence type="ECO:0000256" key="10">
    <source>
        <dbReference type="SAM" id="Phobius"/>
    </source>
</evidence>
<dbReference type="Pfam" id="PF01757">
    <property type="entry name" value="Acyl_transf_3"/>
    <property type="match status" value="1"/>
</dbReference>
<feature type="compositionally biased region" description="Low complexity" evidence="9">
    <location>
        <begin position="526"/>
        <end position="535"/>
    </location>
</feature>
<evidence type="ECO:0000256" key="7">
    <source>
        <dbReference type="ARBA" id="ARBA00023136"/>
    </source>
</evidence>
<dbReference type="InterPro" id="IPR036514">
    <property type="entry name" value="SGNH_hydro_sf"/>
</dbReference>
<dbReference type="SUPFAM" id="SSF52266">
    <property type="entry name" value="SGNH hydrolase"/>
    <property type="match status" value="1"/>
</dbReference>
<dbReference type="STRING" id="582692.SAMN05720606_12232"/>
<feature type="transmembrane region" description="Helical" evidence="10">
    <location>
        <begin position="12"/>
        <end position="31"/>
    </location>
</feature>
<feature type="compositionally biased region" description="Low complexity" evidence="9">
    <location>
        <begin position="492"/>
        <end position="509"/>
    </location>
</feature>
<feature type="transmembrane region" description="Helical" evidence="10">
    <location>
        <begin position="387"/>
        <end position="407"/>
    </location>
</feature>
<feature type="transmembrane region" description="Helical" evidence="10">
    <location>
        <begin position="236"/>
        <end position="254"/>
    </location>
</feature>
<dbReference type="GO" id="GO:0005886">
    <property type="term" value="C:plasma membrane"/>
    <property type="evidence" value="ECO:0007669"/>
    <property type="project" value="UniProtKB-SubCell"/>
</dbReference>
<dbReference type="Proteomes" id="UP000198538">
    <property type="component" value="Unassembled WGS sequence"/>
</dbReference>
<gene>
    <name evidence="12" type="ORF">SAMN05720606_12232</name>
</gene>
<dbReference type="PANTHER" id="PTHR23028:SF53">
    <property type="entry name" value="ACYL_TRANSF_3 DOMAIN-CONTAINING PROTEIN"/>
    <property type="match status" value="1"/>
</dbReference>
<dbReference type="GO" id="GO:0016747">
    <property type="term" value="F:acyltransferase activity, transferring groups other than amino-acyl groups"/>
    <property type="evidence" value="ECO:0007669"/>
    <property type="project" value="InterPro"/>
</dbReference>
<evidence type="ECO:0000256" key="9">
    <source>
        <dbReference type="SAM" id="MobiDB-lite"/>
    </source>
</evidence>
<feature type="transmembrane region" description="Helical" evidence="10">
    <location>
        <begin position="150"/>
        <end position="166"/>
    </location>
</feature>
<dbReference type="InterPro" id="IPR050879">
    <property type="entry name" value="Acyltransferase_3"/>
</dbReference>
<keyword evidence="12" id="KW-0378">Hydrolase</keyword>
<keyword evidence="6 10" id="KW-1133">Transmembrane helix</keyword>
<evidence type="ECO:0000256" key="6">
    <source>
        <dbReference type="ARBA" id="ARBA00022989"/>
    </source>
</evidence>
<keyword evidence="7 10" id="KW-0472">Membrane</keyword>
<feature type="domain" description="Acyltransferase 3" evidence="11">
    <location>
        <begin position="12"/>
        <end position="344"/>
    </location>
</feature>
<feature type="transmembrane region" description="Helical" evidence="10">
    <location>
        <begin position="266"/>
        <end position="285"/>
    </location>
</feature>
<sequence length="698" mass="76305">MSQSVKKKRHMNGLDGLRAIAVLGVIAYHLNLDFIPGGLLGVGIFFVLSGYLITDILLSQWREHGRIALGDFWLRRFRRLLPGMLTMTAVVMLWLLCTDSSRLASLKGDILSGVTYISNWWYIFHHVSYFESFGPPSPFGHFWSLAVEEQFYLLWPLLLIAAIVLFKRKGWLVVSIVVAAELSAGAMAIMYNPDLDPSRVYYGTDTRAFALLAGAALAVVWPSRKLSGTLPAMNRLVLDVSGIAALAVLIYMMLNTSEYDSFLYQGGMVIQAIAATLLVAVLAHPSSLLARIIGAKPLRWIGERSYGIYLWHYPIIVLTSPVVNTGGAHPVRMLLQVVATVVLASMSLKYIENPIRYNGFRDSLSKLWGRGRTSFVPRQVWWKRTGLLMTFLLLCYAISQTVLPVAANSDSHSVSLSTVFNGEKSAEEKGQDVVPVTTKPSDSEEKNPSVQSGTESTSDGKTNGSHKPGTASTDGSKSAKPDDSSNDSRDQGNSPSNPDNNPASNSSDSGNKETDPSGSKPDEGTTDATDSGATDKPATPVTKNEKVQYTIIGDSVILDAKPYLEQSISGVYVDGHVGRQMWQAGDVLRDLKRNKQMGNQVVLELGTNGSFNSKNLKSVLDGLKDKTRVYLVTVRVPRPWERTVNKALTDAASSYSNVSLIDWNQASEGHDEYFEKDGVHLTAEGSEAFAALVKNSLQ</sequence>
<evidence type="ECO:0000256" key="8">
    <source>
        <dbReference type="ARBA" id="ARBA00023315"/>
    </source>
</evidence>
<proteinExistence type="inferred from homology"/>
<feature type="transmembrane region" description="Helical" evidence="10">
    <location>
        <begin position="37"/>
        <end position="58"/>
    </location>
</feature>
<dbReference type="InterPro" id="IPR002656">
    <property type="entry name" value="Acyl_transf_3_dom"/>
</dbReference>
<dbReference type="CDD" id="cd01840">
    <property type="entry name" value="SGNH_hydrolase_yrhL_like"/>
    <property type="match status" value="1"/>
</dbReference>
<comment type="similarity">
    <text evidence="2">Belongs to the acyltransferase 3 family.</text>
</comment>
<evidence type="ECO:0000256" key="2">
    <source>
        <dbReference type="ARBA" id="ARBA00007400"/>
    </source>
</evidence>
<keyword evidence="3" id="KW-1003">Cell membrane</keyword>
<feature type="transmembrane region" description="Helical" evidence="10">
    <location>
        <begin position="171"/>
        <end position="191"/>
    </location>
</feature>
<accession>A0A1G5L994</accession>
<dbReference type="RefSeq" id="WP_090924388.1">
    <property type="nucleotide sequence ID" value="NZ_FMVM01000022.1"/>
</dbReference>
<feature type="transmembrane region" description="Helical" evidence="10">
    <location>
        <begin position="206"/>
        <end position="224"/>
    </location>
</feature>
<evidence type="ECO:0000256" key="1">
    <source>
        <dbReference type="ARBA" id="ARBA00004651"/>
    </source>
</evidence>
<dbReference type="PANTHER" id="PTHR23028">
    <property type="entry name" value="ACETYLTRANSFERASE"/>
    <property type="match status" value="1"/>
</dbReference>
<feature type="transmembrane region" description="Helical" evidence="10">
    <location>
        <begin position="79"/>
        <end position="96"/>
    </location>
</feature>
<keyword evidence="8 12" id="KW-0012">Acyltransferase</keyword>
<feature type="region of interest" description="Disordered" evidence="9">
    <location>
        <begin position="422"/>
        <end position="541"/>
    </location>
</feature>
<dbReference type="GO" id="GO:0016787">
    <property type="term" value="F:hydrolase activity"/>
    <property type="evidence" value="ECO:0007669"/>
    <property type="project" value="UniProtKB-KW"/>
</dbReference>
<evidence type="ECO:0000313" key="13">
    <source>
        <dbReference type="Proteomes" id="UP000198538"/>
    </source>
</evidence>
<evidence type="ECO:0000256" key="3">
    <source>
        <dbReference type="ARBA" id="ARBA00022475"/>
    </source>
</evidence>
<comment type="subcellular location">
    <subcellularLocation>
        <location evidence="1">Cell membrane</location>
        <topology evidence="1">Multi-pass membrane protein</topology>
    </subcellularLocation>
</comment>
<keyword evidence="4 12" id="KW-0808">Transferase</keyword>
<evidence type="ECO:0000313" key="12">
    <source>
        <dbReference type="EMBL" id="SCZ09465.1"/>
    </source>
</evidence>